<dbReference type="Pfam" id="PF14367">
    <property type="entry name" value="DUF4411"/>
    <property type="match status" value="1"/>
</dbReference>
<dbReference type="RefSeq" id="WP_157480525.1">
    <property type="nucleotide sequence ID" value="NZ_CP046566.1"/>
</dbReference>
<accession>A0A6I6GMW2</accession>
<dbReference type="InterPro" id="IPR016541">
    <property type="entry name" value="UCP008505"/>
</dbReference>
<dbReference type="KEGG" id="fls:GLV81_18680"/>
<dbReference type="EMBL" id="CP046566">
    <property type="protein sequence ID" value="QGW29875.1"/>
    <property type="molecule type" value="Genomic_DNA"/>
</dbReference>
<evidence type="ECO:0000313" key="1">
    <source>
        <dbReference type="EMBL" id="QGW29875.1"/>
    </source>
</evidence>
<protein>
    <submittedName>
        <fullName evidence="1">DUF4411 family protein</fullName>
    </submittedName>
</protein>
<sequence length="168" mass="18752">MPTPTYIIDTSCLTQAHRIYYPYDIAPSFWDFMKQHIVNGDFVLIDKVTDEIAKGKDDLANWMHTQIPSSLLVNCDANQTIISHYGSLMVWGNGHAQYTTLAKSEFSEFDNADPFIVATALAKSAIAVSQEASAPLAKKSIKLPDVCAEFRVPHIDTFTLLRTFGFTM</sequence>
<reference evidence="1 2" key="1">
    <citation type="submission" date="2019-11" db="EMBL/GenBank/DDBJ databases">
        <authorList>
            <person name="Im W.T."/>
        </authorList>
    </citation>
    <scope>NUCLEOTIDE SEQUENCE [LARGE SCALE GENOMIC DNA]</scope>
    <source>
        <strain evidence="1 2">SB-02</strain>
    </source>
</reference>
<gene>
    <name evidence="1" type="ORF">GLV81_18680</name>
</gene>
<dbReference type="AlphaFoldDB" id="A0A6I6GMW2"/>
<proteinExistence type="predicted"/>
<dbReference type="Proteomes" id="UP000426027">
    <property type="component" value="Chromosome"/>
</dbReference>
<evidence type="ECO:0000313" key="2">
    <source>
        <dbReference type="Proteomes" id="UP000426027"/>
    </source>
</evidence>
<keyword evidence="2" id="KW-1185">Reference proteome</keyword>
<organism evidence="1 2">
    <name type="scientific">Phnomibacter ginsenosidimutans</name>
    <dbReference type="NCBI Taxonomy" id="2676868"/>
    <lineage>
        <taxon>Bacteria</taxon>
        <taxon>Pseudomonadati</taxon>
        <taxon>Bacteroidota</taxon>
        <taxon>Chitinophagia</taxon>
        <taxon>Chitinophagales</taxon>
        <taxon>Chitinophagaceae</taxon>
        <taxon>Phnomibacter</taxon>
    </lineage>
</organism>
<name>A0A6I6GMW2_9BACT</name>